<evidence type="ECO:0000256" key="8">
    <source>
        <dbReference type="ARBA" id="ARBA00022537"/>
    </source>
</evidence>
<gene>
    <name evidence="25" type="primary">c9</name>
</gene>
<evidence type="ECO:0000313" key="26">
    <source>
        <dbReference type="Proteomes" id="UP000472263"/>
    </source>
</evidence>
<keyword evidence="10" id="KW-0812">Transmembrane</keyword>
<dbReference type="SUPFAM" id="SSF82895">
    <property type="entry name" value="TSP-1 type 1 repeat"/>
    <property type="match status" value="1"/>
</dbReference>
<evidence type="ECO:0000256" key="7">
    <source>
        <dbReference type="ARBA" id="ARBA00022536"/>
    </source>
</evidence>
<dbReference type="Gene3D" id="2.10.25.10">
    <property type="entry name" value="Laminin"/>
    <property type="match status" value="1"/>
</dbReference>
<comment type="subunit">
    <text evidence="21">Homooligomer; about 20 C9 chains oligomerize to give rise to a huge beta-barrel that forms a 100 Angstrom diameter pore in target membranes. Component of the membrane attack complex (MAC), composed of complement C5b, C6, C7, C8A, C8B, C8G and multiple copies of the pore-forming subunit C9.</text>
</comment>
<dbReference type="GO" id="GO:0006958">
    <property type="term" value="P:complement activation, classical pathway"/>
    <property type="evidence" value="ECO:0007669"/>
    <property type="project" value="UniProtKB-KW"/>
</dbReference>
<protein>
    <recommendedName>
        <fullName evidence="4">Complement component C9</fullName>
    </recommendedName>
</protein>
<reference evidence="25" key="1">
    <citation type="submission" date="2019-06" db="EMBL/GenBank/DDBJ databases">
        <authorList>
            <consortium name="Wellcome Sanger Institute Data Sharing"/>
        </authorList>
    </citation>
    <scope>NUCLEOTIDE SEQUENCE [LARGE SCALE GENOMIC DNA]</scope>
</reference>
<dbReference type="InParanoid" id="A0A667ZFW6"/>
<dbReference type="Pfam" id="PF00090">
    <property type="entry name" value="TSP_1"/>
    <property type="match status" value="1"/>
</dbReference>
<keyword evidence="18" id="KW-0325">Glycoprotein</keyword>
<dbReference type="InterPro" id="IPR036055">
    <property type="entry name" value="LDL_receptor-like_sf"/>
</dbReference>
<feature type="region of interest" description="Disordered" evidence="23">
    <location>
        <begin position="555"/>
        <end position="595"/>
    </location>
</feature>
<evidence type="ECO:0000256" key="16">
    <source>
        <dbReference type="ARBA" id="ARBA00023157"/>
    </source>
</evidence>
<dbReference type="GO" id="GO:0006957">
    <property type="term" value="P:complement activation, alternative pathway"/>
    <property type="evidence" value="ECO:0007669"/>
    <property type="project" value="UniProtKB-KW"/>
</dbReference>
<keyword evidence="9" id="KW-0399">Innate immunity</keyword>
<sequence>MKVAGTDIHTLYSFIFHSFIMRNEAALQLGFLGLCLTLAFLGGGMGRHIPDPAPVNCAWSRWSEWGPCDPCTKIHRRSRGVEVFGQFGGQACLGALGDKEACTTDAVCELEPPAVCAATEFQCESGPCIKTRLTCNGDYDCEDGSDEDCEPLRKPCGSLFLNNNEQSRTAGYGINILGSGPRMIPFNNDFFNGRCDRVRNPTTAQYDRLPWNVGVLSYETVAEETVSREIYENTDTLLRELLEEVSSKVDVGLSFKFTPTEETMQKSPAQFDKKNIINDISEYTKIKSFMRVKGHVQLSTYRLRSRELRVADEFLEHVKSLPLQYEKGLYFAFLEDYGTHYTKNGRSGGEYELIYVLNQDTIKTKKVTQRTLQECLKLGITANLATTGVDAEGHVRPENCKTVSPKNTNETSGQALVDKVMTSVKGGTLETAVAMRAQLNKDGLMDVQTFQNWARTIADSPALLQSEPEPIYSLVPLDIPDANTRIANLKQATADYVAEYNVCKCKPCKNGGTLALLDGKCICLCPHLYEGLACQNFKPDKNPVNAPGAAAATQTVSVASPAEERTPVKNSAERRPFITHRHTNSLSPTHRQHTHKHFIRGKINLKCFRSCTKLQCHV</sequence>
<keyword evidence="14" id="KW-0473">Membrane attack complex</keyword>
<evidence type="ECO:0000256" key="12">
    <source>
        <dbReference type="ARBA" id="ARBA00022859"/>
    </source>
</evidence>
<dbReference type="Proteomes" id="UP000472263">
    <property type="component" value="Chromosome 12"/>
</dbReference>
<dbReference type="InterPro" id="IPR020864">
    <property type="entry name" value="MACPF"/>
</dbReference>
<dbReference type="GO" id="GO:0044218">
    <property type="term" value="C:other organism cell membrane"/>
    <property type="evidence" value="ECO:0007669"/>
    <property type="project" value="UniProtKB-KW"/>
</dbReference>
<evidence type="ECO:0000256" key="10">
    <source>
        <dbReference type="ARBA" id="ARBA00022692"/>
    </source>
</evidence>
<dbReference type="SUPFAM" id="SSF57424">
    <property type="entry name" value="LDL receptor-like module"/>
    <property type="match status" value="1"/>
</dbReference>
<dbReference type="PROSITE" id="PS01209">
    <property type="entry name" value="LDLRA_1"/>
    <property type="match status" value="1"/>
</dbReference>
<comment type="caution">
    <text evidence="22">Lacks conserved residue(s) required for the propagation of feature annotation.</text>
</comment>
<dbReference type="PANTHER" id="PTHR45742">
    <property type="entry name" value="COMPLEMENT COMPONENT C6"/>
    <property type="match status" value="1"/>
</dbReference>
<dbReference type="SMART" id="SM00457">
    <property type="entry name" value="MACPF"/>
    <property type="match status" value="1"/>
</dbReference>
<feature type="domain" description="MACPF" evidence="24">
    <location>
        <begin position="152"/>
        <end position="504"/>
    </location>
</feature>
<comment type="similarity">
    <text evidence="3">Belongs to the complement C6/C7/C8/C9 family.</text>
</comment>
<proteinExistence type="inferred from homology"/>
<feature type="compositionally biased region" description="Basic and acidic residues" evidence="23">
    <location>
        <begin position="562"/>
        <end position="576"/>
    </location>
</feature>
<dbReference type="InterPro" id="IPR023415">
    <property type="entry name" value="LDLR_class-A_CS"/>
</dbReference>
<comment type="subcellular location">
    <subcellularLocation>
        <location evidence="2">Secreted</location>
    </subcellularLocation>
    <subcellularLocation>
        <location evidence="1">Target cell membrane</location>
        <topology evidence="1">Multi-pass membrane protein</topology>
    </subcellularLocation>
</comment>
<dbReference type="Pfam" id="PF00057">
    <property type="entry name" value="Ldl_recept_a"/>
    <property type="match status" value="1"/>
</dbReference>
<keyword evidence="6" id="KW-0964">Secreted</keyword>
<dbReference type="SMART" id="SM00209">
    <property type="entry name" value="TSP1"/>
    <property type="match status" value="1"/>
</dbReference>
<dbReference type="PROSITE" id="PS51412">
    <property type="entry name" value="MACPF_2"/>
    <property type="match status" value="1"/>
</dbReference>
<dbReference type="Gene3D" id="2.20.100.10">
    <property type="entry name" value="Thrombospondin type-1 (TSP1) repeat"/>
    <property type="match status" value="1"/>
</dbReference>
<evidence type="ECO:0000256" key="1">
    <source>
        <dbReference type="ARBA" id="ARBA00004276"/>
    </source>
</evidence>
<reference evidence="25" key="2">
    <citation type="submission" date="2025-08" db="UniProtKB">
        <authorList>
            <consortium name="Ensembl"/>
        </authorList>
    </citation>
    <scope>IDENTIFICATION</scope>
</reference>
<evidence type="ECO:0000256" key="2">
    <source>
        <dbReference type="ARBA" id="ARBA00004613"/>
    </source>
</evidence>
<evidence type="ECO:0000256" key="19">
    <source>
        <dbReference type="ARBA" id="ARBA00023298"/>
    </source>
</evidence>
<keyword evidence="13" id="KW-0180">Complement pathway</keyword>
<name>A0A667ZFW6_9TELE</name>
<dbReference type="PROSITE" id="PS50092">
    <property type="entry name" value="TSP1"/>
    <property type="match status" value="1"/>
</dbReference>
<evidence type="ECO:0000259" key="24">
    <source>
        <dbReference type="PROSITE" id="PS51412"/>
    </source>
</evidence>
<dbReference type="InterPro" id="IPR001862">
    <property type="entry name" value="MAC_perforin"/>
</dbReference>
<dbReference type="Gene3D" id="4.10.400.10">
    <property type="entry name" value="Low-density Lipoprotein Receptor"/>
    <property type="match status" value="1"/>
</dbReference>
<evidence type="ECO:0000256" key="11">
    <source>
        <dbReference type="ARBA" id="ARBA00022852"/>
    </source>
</evidence>
<dbReference type="InterPro" id="IPR002172">
    <property type="entry name" value="LDrepeatLR_classA_rpt"/>
</dbReference>
<dbReference type="Pfam" id="PF01823">
    <property type="entry name" value="MACPF"/>
    <property type="match status" value="1"/>
</dbReference>
<dbReference type="GO" id="GO:0031640">
    <property type="term" value="P:killing of cells of another organism"/>
    <property type="evidence" value="ECO:0007669"/>
    <property type="project" value="UniProtKB-KW"/>
</dbReference>
<evidence type="ECO:0000256" key="6">
    <source>
        <dbReference type="ARBA" id="ARBA00022525"/>
    </source>
</evidence>
<evidence type="ECO:0000256" key="22">
    <source>
        <dbReference type="PROSITE-ProRule" id="PRU00124"/>
    </source>
</evidence>
<evidence type="ECO:0000256" key="5">
    <source>
        <dbReference type="ARBA" id="ARBA00022452"/>
    </source>
</evidence>
<dbReference type="PRINTS" id="PR00764">
    <property type="entry name" value="COMPLEMENTC9"/>
</dbReference>
<accession>A0A667ZFW6</accession>
<feature type="disulfide bond" evidence="22">
    <location>
        <begin position="116"/>
        <end position="128"/>
    </location>
</feature>
<dbReference type="InterPro" id="IPR020863">
    <property type="entry name" value="MACPF_CS"/>
</dbReference>
<evidence type="ECO:0000256" key="15">
    <source>
        <dbReference type="ARBA" id="ARBA00023136"/>
    </source>
</evidence>
<evidence type="ECO:0000256" key="14">
    <source>
        <dbReference type="ARBA" id="ARBA00023058"/>
    </source>
</evidence>
<keyword evidence="17" id="KW-0179">Complement alternate pathway</keyword>
<evidence type="ECO:0000256" key="17">
    <source>
        <dbReference type="ARBA" id="ARBA00023162"/>
    </source>
</evidence>
<dbReference type="Ensembl" id="ENSMMDT00005035510.1">
    <property type="protein sequence ID" value="ENSMMDP00005034744.1"/>
    <property type="gene ID" value="ENSMMDG00005016069.1"/>
</dbReference>
<evidence type="ECO:0000256" key="20">
    <source>
        <dbReference type="ARBA" id="ARBA00093294"/>
    </source>
</evidence>
<evidence type="ECO:0000256" key="18">
    <source>
        <dbReference type="ARBA" id="ARBA00023180"/>
    </source>
</evidence>
<evidence type="ECO:0000313" key="25">
    <source>
        <dbReference type="Ensembl" id="ENSMMDP00005034744.1"/>
    </source>
</evidence>
<comment type="function">
    <text evidence="20">Pore-forming component of the membrane attack complex (MAC), a multiprotein complex activated by the complement cascade, which inserts into a target cell membrane and forms a pore, leading to target cell membrane rupture and cell lysis. The MAC is initiated by proteolytic cleavage of C5 into complement C5b in response to the classical, alternative, lectin and GZMK complement pathways. The complement pathways consist in a cascade of proteins that leads to phagocytosis and breakdown of pathogens and signaling that strengthens the adaptive immune system. Constitutes the pore-forming subunit of the MAC complex: during MAC assembly, C9 associates with the C5b8 intermediate complex, and polymerizes to complete the pore.</text>
</comment>
<keyword evidence="26" id="KW-1185">Reference proteome</keyword>
<reference evidence="25" key="3">
    <citation type="submission" date="2025-09" db="UniProtKB">
        <authorList>
            <consortium name="Ensembl"/>
        </authorList>
    </citation>
    <scope>IDENTIFICATION</scope>
</reference>
<dbReference type="InterPro" id="IPR036383">
    <property type="entry name" value="TSP1_rpt_sf"/>
</dbReference>
<organism evidence="25 26">
    <name type="scientific">Myripristis murdjan</name>
    <name type="common">pinecone soldierfish</name>
    <dbReference type="NCBI Taxonomy" id="586833"/>
    <lineage>
        <taxon>Eukaryota</taxon>
        <taxon>Metazoa</taxon>
        <taxon>Chordata</taxon>
        <taxon>Craniata</taxon>
        <taxon>Vertebrata</taxon>
        <taxon>Euteleostomi</taxon>
        <taxon>Actinopterygii</taxon>
        <taxon>Neopterygii</taxon>
        <taxon>Teleostei</taxon>
        <taxon>Neoteleostei</taxon>
        <taxon>Acanthomorphata</taxon>
        <taxon>Holocentriformes</taxon>
        <taxon>Holocentridae</taxon>
        <taxon>Myripristis</taxon>
    </lineage>
</organism>
<dbReference type="CDD" id="cd00112">
    <property type="entry name" value="LDLa"/>
    <property type="match status" value="1"/>
</dbReference>
<keyword evidence="11" id="KW-0204">Cytolysis</keyword>
<dbReference type="GO" id="GO:0005576">
    <property type="term" value="C:extracellular region"/>
    <property type="evidence" value="ECO:0007669"/>
    <property type="project" value="UniProtKB-SubCell"/>
</dbReference>
<keyword evidence="12" id="KW-0391">Immunity</keyword>
<feature type="disulfide bond" evidence="22">
    <location>
        <begin position="123"/>
        <end position="141"/>
    </location>
</feature>
<evidence type="ECO:0000256" key="4">
    <source>
        <dbReference type="ARBA" id="ARBA00018261"/>
    </source>
</evidence>
<evidence type="ECO:0000256" key="23">
    <source>
        <dbReference type="SAM" id="MobiDB-lite"/>
    </source>
</evidence>
<keyword evidence="5" id="KW-1134">Transmembrane beta strand</keyword>
<dbReference type="InterPro" id="IPR000884">
    <property type="entry name" value="TSP1_rpt"/>
</dbReference>
<keyword evidence="19" id="KW-1053">Target membrane</keyword>
<dbReference type="PROSITE" id="PS50068">
    <property type="entry name" value="LDLRA_2"/>
    <property type="match status" value="1"/>
</dbReference>
<dbReference type="PROSITE" id="PS00279">
    <property type="entry name" value="MACPF_1"/>
    <property type="match status" value="1"/>
</dbReference>
<dbReference type="SMART" id="SM00192">
    <property type="entry name" value="LDLa"/>
    <property type="match status" value="1"/>
</dbReference>
<dbReference type="AlphaFoldDB" id="A0A667ZFW6"/>
<evidence type="ECO:0000256" key="13">
    <source>
        <dbReference type="ARBA" id="ARBA00022875"/>
    </source>
</evidence>
<evidence type="ECO:0000256" key="3">
    <source>
        <dbReference type="ARBA" id="ARBA00009214"/>
    </source>
</evidence>
<dbReference type="GO" id="GO:0005579">
    <property type="term" value="C:membrane attack complex"/>
    <property type="evidence" value="ECO:0007669"/>
    <property type="project" value="UniProtKB-KW"/>
</dbReference>
<keyword evidence="7" id="KW-0245">EGF-like domain</keyword>
<evidence type="ECO:0000256" key="9">
    <source>
        <dbReference type="ARBA" id="ARBA00022588"/>
    </source>
</evidence>
<dbReference type="PANTHER" id="PTHR45742:SF3">
    <property type="entry name" value="COMPLEMENT COMPONENT C9"/>
    <property type="match status" value="1"/>
</dbReference>
<keyword evidence="15" id="KW-0472">Membrane</keyword>
<dbReference type="GeneTree" id="ENSGT00940000159777"/>
<keyword evidence="8" id="KW-1052">Target cell membrane</keyword>
<keyword evidence="16 22" id="KW-1015">Disulfide bond</keyword>
<evidence type="ECO:0000256" key="21">
    <source>
        <dbReference type="ARBA" id="ARBA00093512"/>
    </source>
</evidence>
<dbReference type="FunCoup" id="A0A667ZFW6">
    <property type="interactions" value="906"/>
</dbReference>